<feature type="binding site" evidence="8">
    <location>
        <position position="275"/>
    </location>
    <ligand>
        <name>substrate</name>
    </ligand>
</feature>
<keyword evidence="4" id="KW-0133">Cell shape</keyword>
<evidence type="ECO:0000313" key="12">
    <source>
        <dbReference type="Proteomes" id="UP000886889"/>
    </source>
</evidence>
<dbReference type="GO" id="GO:0009252">
    <property type="term" value="P:peptidoglycan biosynthetic process"/>
    <property type="evidence" value="ECO:0007669"/>
    <property type="project" value="UniProtKB-KW"/>
</dbReference>
<keyword evidence="5" id="KW-0573">Peptidoglycan synthesis</keyword>
<dbReference type="GO" id="GO:0006508">
    <property type="term" value="P:proteolysis"/>
    <property type="evidence" value="ECO:0007669"/>
    <property type="project" value="InterPro"/>
</dbReference>
<organism evidence="11 12">
    <name type="scientific">Candidatus Merdiplasma excrementigallinarum</name>
    <dbReference type="NCBI Taxonomy" id="2840864"/>
    <lineage>
        <taxon>Bacteria</taxon>
        <taxon>Bacillati</taxon>
        <taxon>Bacillota</taxon>
        <taxon>Clostridia</taxon>
        <taxon>Lachnospirales</taxon>
        <taxon>Lachnospiraceae</taxon>
        <taxon>Lachnospiraceae incertae sedis</taxon>
        <taxon>Candidatus Merdiplasma</taxon>
    </lineage>
</organism>
<keyword evidence="11" id="KW-0121">Carboxypeptidase</keyword>
<dbReference type="Gene3D" id="3.40.710.10">
    <property type="entry name" value="DD-peptidase/beta-lactamase superfamily"/>
    <property type="match status" value="1"/>
</dbReference>
<dbReference type="AlphaFoldDB" id="A0A9D1NY07"/>
<evidence type="ECO:0000256" key="5">
    <source>
        <dbReference type="ARBA" id="ARBA00022984"/>
    </source>
</evidence>
<reference evidence="11" key="1">
    <citation type="submission" date="2020-10" db="EMBL/GenBank/DDBJ databases">
        <authorList>
            <person name="Gilroy R."/>
        </authorList>
    </citation>
    <scope>NUCLEOTIDE SEQUENCE</scope>
    <source>
        <strain evidence="11">ChiBcec6-7307</strain>
    </source>
</reference>
<dbReference type="EMBL" id="DVOS01000005">
    <property type="protein sequence ID" value="HIV22412.1"/>
    <property type="molecule type" value="Genomic_DNA"/>
</dbReference>
<keyword evidence="6" id="KW-0961">Cell wall biogenesis/degradation</keyword>
<evidence type="ECO:0000256" key="8">
    <source>
        <dbReference type="PIRSR" id="PIRSR618044-2"/>
    </source>
</evidence>
<dbReference type="InterPro" id="IPR012338">
    <property type="entry name" value="Beta-lactam/transpept-like"/>
</dbReference>
<dbReference type="SUPFAM" id="SSF56601">
    <property type="entry name" value="beta-lactamase/transpeptidase-like"/>
    <property type="match status" value="1"/>
</dbReference>
<dbReference type="Pfam" id="PF00768">
    <property type="entry name" value="Peptidase_S11"/>
    <property type="match status" value="1"/>
</dbReference>
<feature type="active site" description="Proton acceptor" evidence="7">
    <location>
        <position position="105"/>
    </location>
</feature>
<evidence type="ECO:0000259" key="10">
    <source>
        <dbReference type="Pfam" id="PF00768"/>
    </source>
</evidence>
<keyword evidence="3" id="KW-0378">Hydrolase</keyword>
<evidence type="ECO:0000256" key="9">
    <source>
        <dbReference type="RuleBase" id="RU004016"/>
    </source>
</evidence>
<sequence length="324" mass="35775">MILGLLFLVLLLMGYSVYYFVFRSHDYVLVHPFEKTDTVYGIRSGLQLSDTAQAFAADLCVTDQDVNTGAIIIGAEEAALFNMEGQEVVYAKDIFTPRSPASMTKVMTALVALKYGNLDDIVTVTETALDIEYGSSVCDIKVGDQLSLRQLLYGLMIASGNDAAMMIAEHVAGSVEAFVDLMNQEARNLGATDTHFSNPHGLTAEDHYTTAYDMYLIFQEAMKNDIFMDIINRQNYYAEYTRGDGSPVAVTWESTNEYFTGQAQAPDHVLVYGGKTGTTEDAGACLVLLSRDLYGNPYLSVIFHSENHETLYAEMNQILSLIPN</sequence>
<dbReference type="Proteomes" id="UP000886889">
    <property type="component" value="Unassembled WGS sequence"/>
</dbReference>
<dbReference type="InterPro" id="IPR018044">
    <property type="entry name" value="Peptidase_S11"/>
</dbReference>
<evidence type="ECO:0000256" key="7">
    <source>
        <dbReference type="PIRSR" id="PIRSR618044-1"/>
    </source>
</evidence>
<reference evidence="11" key="2">
    <citation type="journal article" date="2021" name="PeerJ">
        <title>Extensive microbial diversity within the chicken gut microbiome revealed by metagenomics and culture.</title>
        <authorList>
            <person name="Gilroy R."/>
            <person name="Ravi A."/>
            <person name="Getino M."/>
            <person name="Pursley I."/>
            <person name="Horton D.L."/>
            <person name="Alikhan N.F."/>
            <person name="Baker D."/>
            <person name="Gharbi K."/>
            <person name="Hall N."/>
            <person name="Watson M."/>
            <person name="Adriaenssens E.M."/>
            <person name="Foster-Nyarko E."/>
            <person name="Jarju S."/>
            <person name="Secka A."/>
            <person name="Antonio M."/>
            <person name="Oren A."/>
            <person name="Chaudhuri R.R."/>
            <person name="La Ragione R."/>
            <person name="Hildebrand F."/>
            <person name="Pallen M.J."/>
        </authorList>
    </citation>
    <scope>NUCLEOTIDE SEQUENCE</scope>
    <source>
        <strain evidence="11">ChiBcec6-7307</strain>
    </source>
</reference>
<feature type="active site" evidence="7">
    <location>
        <position position="159"/>
    </location>
</feature>
<name>A0A9D1NY07_9FIRM</name>
<evidence type="ECO:0000313" key="11">
    <source>
        <dbReference type="EMBL" id="HIV22412.1"/>
    </source>
</evidence>
<evidence type="ECO:0000256" key="3">
    <source>
        <dbReference type="ARBA" id="ARBA00022801"/>
    </source>
</evidence>
<evidence type="ECO:0000256" key="1">
    <source>
        <dbReference type="ARBA" id="ARBA00007164"/>
    </source>
</evidence>
<accession>A0A9D1NY07</accession>
<comment type="similarity">
    <text evidence="1 9">Belongs to the peptidase S11 family.</text>
</comment>
<evidence type="ECO:0000256" key="2">
    <source>
        <dbReference type="ARBA" id="ARBA00022729"/>
    </source>
</evidence>
<dbReference type="PRINTS" id="PR00725">
    <property type="entry name" value="DADACBPTASE1"/>
</dbReference>
<evidence type="ECO:0000256" key="6">
    <source>
        <dbReference type="ARBA" id="ARBA00023316"/>
    </source>
</evidence>
<protein>
    <submittedName>
        <fullName evidence="11">D-alanyl-D-alanine carboxypeptidase</fullName>
    </submittedName>
</protein>
<evidence type="ECO:0000256" key="4">
    <source>
        <dbReference type="ARBA" id="ARBA00022960"/>
    </source>
</evidence>
<dbReference type="InterPro" id="IPR001967">
    <property type="entry name" value="Peptidase_S11_N"/>
</dbReference>
<proteinExistence type="inferred from homology"/>
<comment type="caution">
    <text evidence="11">The sequence shown here is derived from an EMBL/GenBank/DDBJ whole genome shotgun (WGS) entry which is preliminary data.</text>
</comment>
<keyword evidence="11" id="KW-0645">Protease</keyword>
<dbReference type="GO" id="GO:0009002">
    <property type="term" value="F:serine-type D-Ala-D-Ala carboxypeptidase activity"/>
    <property type="evidence" value="ECO:0007669"/>
    <property type="project" value="InterPro"/>
</dbReference>
<keyword evidence="2" id="KW-0732">Signal</keyword>
<dbReference type="GO" id="GO:0008360">
    <property type="term" value="P:regulation of cell shape"/>
    <property type="evidence" value="ECO:0007669"/>
    <property type="project" value="UniProtKB-KW"/>
</dbReference>
<gene>
    <name evidence="11" type="ORF">IAC80_00590</name>
</gene>
<feature type="active site" description="Acyl-ester intermediate" evidence="7">
    <location>
        <position position="102"/>
    </location>
</feature>
<dbReference type="PANTHER" id="PTHR21581">
    <property type="entry name" value="D-ALANYL-D-ALANINE CARBOXYPEPTIDASE"/>
    <property type="match status" value="1"/>
</dbReference>
<feature type="domain" description="Peptidase S11 D-alanyl-D-alanine carboxypeptidase A N-terminal" evidence="10">
    <location>
        <begin position="73"/>
        <end position="289"/>
    </location>
</feature>
<dbReference type="GO" id="GO:0071555">
    <property type="term" value="P:cell wall organization"/>
    <property type="evidence" value="ECO:0007669"/>
    <property type="project" value="UniProtKB-KW"/>
</dbReference>
<dbReference type="PANTHER" id="PTHR21581:SF33">
    <property type="entry name" value="D-ALANYL-D-ALANINE CARBOXYPEPTIDASE DACB"/>
    <property type="match status" value="1"/>
</dbReference>